<dbReference type="Proteomes" id="UP000293823">
    <property type="component" value="Unassembled WGS sequence"/>
</dbReference>
<accession>A0A4Q4SPE9</accession>
<feature type="region of interest" description="Disordered" evidence="1">
    <location>
        <begin position="92"/>
        <end position="112"/>
    </location>
</feature>
<dbReference type="EMBL" id="PEJP01000002">
    <property type="protein sequence ID" value="RYO72775.1"/>
    <property type="molecule type" value="Genomic_DNA"/>
</dbReference>
<evidence type="ECO:0000256" key="1">
    <source>
        <dbReference type="SAM" id="MobiDB-lite"/>
    </source>
</evidence>
<name>A0A4Q4SPE9_9PLEO</name>
<evidence type="ECO:0000313" key="2">
    <source>
        <dbReference type="EMBL" id="RYO72775.1"/>
    </source>
</evidence>
<comment type="caution">
    <text evidence="2">The sequence shown here is derived from an EMBL/GenBank/DDBJ whole genome shotgun (WGS) entry which is preliminary data.</text>
</comment>
<proteinExistence type="predicted"/>
<dbReference type="OrthoDB" id="3231004at2759"/>
<sequence length="240" mass="26030">MKDVALRFPDLCAKTPMRTHALITKYTALRSFYTAQTFDLPLYDKTGAYTGILQEAYLDYKAILGSIQILAFDFAEGTKALVANPRSAKAITSANQTEKESTSQEVPPATEVASEDGSIVDLNATVATQGKPGNVPKVITVPPPTIGEPFLPTIEGLEEARLKCRFMMSRIIQEIDNITIKPEIAVDESRLLPYLSPFLFKMLLPIGVPLPAQANQADQAVVASNANPDKLANKYMGAVA</sequence>
<organism evidence="2 3">
    <name type="scientific">Alternaria arborescens</name>
    <dbReference type="NCBI Taxonomy" id="156630"/>
    <lineage>
        <taxon>Eukaryota</taxon>
        <taxon>Fungi</taxon>
        <taxon>Dikarya</taxon>
        <taxon>Ascomycota</taxon>
        <taxon>Pezizomycotina</taxon>
        <taxon>Dothideomycetes</taxon>
        <taxon>Pleosporomycetidae</taxon>
        <taxon>Pleosporales</taxon>
        <taxon>Pleosporineae</taxon>
        <taxon>Pleosporaceae</taxon>
        <taxon>Alternaria</taxon>
        <taxon>Alternaria sect. Alternaria</taxon>
    </lineage>
</organism>
<protein>
    <submittedName>
        <fullName evidence="2">Uncharacterized protein</fullName>
    </submittedName>
</protein>
<gene>
    <name evidence="2" type="ORF">AA0113_g709</name>
</gene>
<dbReference type="AlphaFoldDB" id="A0A4Q4SPE9"/>
<evidence type="ECO:0000313" key="3">
    <source>
        <dbReference type="Proteomes" id="UP000293823"/>
    </source>
</evidence>
<keyword evidence="3" id="KW-1185">Reference proteome</keyword>
<reference evidence="3" key="1">
    <citation type="journal article" date="2019" name="bioRxiv">
        <title>Genomics, evolutionary history and diagnostics of the Alternaria alternata species group including apple and Asian pear pathotypes.</title>
        <authorList>
            <person name="Armitage A.D."/>
            <person name="Cockerton H.M."/>
            <person name="Sreenivasaprasad S."/>
            <person name="Woodhall J.W."/>
            <person name="Lane C.R."/>
            <person name="Harrison R.J."/>
            <person name="Clarkson J.P."/>
        </authorList>
    </citation>
    <scope>NUCLEOTIDE SEQUENCE [LARGE SCALE GENOMIC DNA]</scope>
    <source>
        <strain evidence="3">RGR 97.0016</strain>
    </source>
</reference>